<dbReference type="AlphaFoldDB" id="A0A5J5AR72"/>
<evidence type="ECO:0000313" key="1">
    <source>
        <dbReference type="EMBL" id="KAA8531877.1"/>
    </source>
</evidence>
<gene>
    <name evidence="1" type="ORF">F0562_006405</name>
</gene>
<evidence type="ECO:0000313" key="2">
    <source>
        <dbReference type="Proteomes" id="UP000325577"/>
    </source>
</evidence>
<accession>A0A5J5AR72</accession>
<proteinExistence type="predicted"/>
<sequence length="106" mass="12482">MSRLIFCHQTFAITVMIKRHQHATDMQAKKIICTLLIRKERCQLSEVCHEEYIGISILVGPEWRGSSLELRWSDDVKLENEFFCLAEPVLQIRRLSQFFPEGINFI</sequence>
<protein>
    <submittedName>
        <fullName evidence="1">Uncharacterized protein</fullName>
    </submittedName>
</protein>
<organism evidence="1 2">
    <name type="scientific">Nyssa sinensis</name>
    <dbReference type="NCBI Taxonomy" id="561372"/>
    <lineage>
        <taxon>Eukaryota</taxon>
        <taxon>Viridiplantae</taxon>
        <taxon>Streptophyta</taxon>
        <taxon>Embryophyta</taxon>
        <taxon>Tracheophyta</taxon>
        <taxon>Spermatophyta</taxon>
        <taxon>Magnoliopsida</taxon>
        <taxon>eudicotyledons</taxon>
        <taxon>Gunneridae</taxon>
        <taxon>Pentapetalae</taxon>
        <taxon>asterids</taxon>
        <taxon>Cornales</taxon>
        <taxon>Nyssaceae</taxon>
        <taxon>Nyssa</taxon>
    </lineage>
</organism>
<keyword evidence="2" id="KW-1185">Reference proteome</keyword>
<dbReference type="Proteomes" id="UP000325577">
    <property type="component" value="Linkage Group LG2"/>
</dbReference>
<name>A0A5J5AR72_9ASTE</name>
<reference evidence="1 2" key="1">
    <citation type="submission" date="2019-09" db="EMBL/GenBank/DDBJ databases">
        <title>A chromosome-level genome assembly of the Chinese tupelo Nyssa sinensis.</title>
        <authorList>
            <person name="Yang X."/>
            <person name="Kang M."/>
            <person name="Yang Y."/>
            <person name="Xiong H."/>
            <person name="Wang M."/>
            <person name="Zhang Z."/>
            <person name="Wang Z."/>
            <person name="Wu H."/>
            <person name="Ma T."/>
            <person name="Liu J."/>
            <person name="Xi Z."/>
        </authorList>
    </citation>
    <scope>NUCLEOTIDE SEQUENCE [LARGE SCALE GENOMIC DNA]</scope>
    <source>
        <strain evidence="1">J267</strain>
        <tissue evidence="1">Leaf</tissue>
    </source>
</reference>
<dbReference type="EMBL" id="CM018043">
    <property type="protein sequence ID" value="KAA8531877.1"/>
    <property type="molecule type" value="Genomic_DNA"/>
</dbReference>